<keyword evidence="2" id="KW-1185">Reference proteome</keyword>
<comment type="caution">
    <text evidence="1">The sequence shown here is derived from an EMBL/GenBank/DDBJ whole genome shotgun (WGS) entry which is preliminary data.</text>
</comment>
<dbReference type="AlphaFoldDB" id="A0A4R3M6V6"/>
<dbReference type="EMBL" id="SMAJ01000007">
    <property type="protein sequence ID" value="TCT07015.1"/>
    <property type="molecule type" value="Genomic_DNA"/>
</dbReference>
<protein>
    <submittedName>
        <fullName evidence="1">Uncharacterized protein</fullName>
    </submittedName>
</protein>
<proteinExistence type="predicted"/>
<evidence type="ECO:0000313" key="2">
    <source>
        <dbReference type="Proteomes" id="UP000295525"/>
    </source>
</evidence>
<organism evidence="1 2">
    <name type="scientific">Paralcaligenes ureilyticus</name>
    <dbReference type="NCBI Taxonomy" id="627131"/>
    <lineage>
        <taxon>Bacteria</taxon>
        <taxon>Pseudomonadati</taxon>
        <taxon>Pseudomonadota</taxon>
        <taxon>Betaproteobacteria</taxon>
        <taxon>Burkholderiales</taxon>
        <taxon>Alcaligenaceae</taxon>
        <taxon>Paralcaligenes</taxon>
    </lineage>
</organism>
<name>A0A4R3M6V6_9BURK</name>
<evidence type="ECO:0000313" key="1">
    <source>
        <dbReference type="EMBL" id="TCT07015.1"/>
    </source>
</evidence>
<accession>A0A4R3M6V6</accession>
<dbReference type="Proteomes" id="UP000295525">
    <property type="component" value="Unassembled WGS sequence"/>
</dbReference>
<sequence>MFPRYVRIENPSTNIAVVPGCNLPFCHRGPQFGSHKGCHYMNVHVNM</sequence>
<gene>
    <name evidence="1" type="ORF">EDC26_10770</name>
</gene>
<reference evidence="1 2" key="1">
    <citation type="submission" date="2019-03" db="EMBL/GenBank/DDBJ databases">
        <title>Genomic Encyclopedia of Type Strains, Phase IV (KMG-IV): sequencing the most valuable type-strain genomes for metagenomic binning, comparative biology and taxonomic classification.</title>
        <authorList>
            <person name="Goeker M."/>
        </authorList>
    </citation>
    <scope>NUCLEOTIDE SEQUENCE [LARGE SCALE GENOMIC DNA]</scope>
    <source>
        <strain evidence="1 2">DSM 24591</strain>
    </source>
</reference>